<proteinExistence type="predicted"/>
<dbReference type="Gene3D" id="2.60.40.150">
    <property type="entry name" value="C2 domain"/>
    <property type="match status" value="1"/>
</dbReference>
<feature type="domain" description="C2" evidence="2">
    <location>
        <begin position="26"/>
        <end position="140"/>
    </location>
</feature>
<dbReference type="Pfam" id="PF00168">
    <property type="entry name" value="C2"/>
    <property type="match status" value="1"/>
</dbReference>
<dbReference type="HOGENOM" id="CLU_595907_0_0_1"/>
<evidence type="ECO:0000313" key="4">
    <source>
        <dbReference type="Proteomes" id="UP000027195"/>
    </source>
</evidence>
<dbReference type="CDD" id="cd00030">
    <property type="entry name" value="C2"/>
    <property type="match status" value="1"/>
</dbReference>
<name>A0A067ME60_BOTB1</name>
<feature type="region of interest" description="Disordered" evidence="1">
    <location>
        <begin position="1"/>
        <end position="24"/>
    </location>
</feature>
<gene>
    <name evidence="3" type="ORF">BOTBODRAFT_36671</name>
</gene>
<organism evidence="3 4">
    <name type="scientific">Botryobasidium botryosum (strain FD-172 SS1)</name>
    <dbReference type="NCBI Taxonomy" id="930990"/>
    <lineage>
        <taxon>Eukaryota</taxon>
        <taxon>Fungi</taxon>
        <taxon>Dikarya</taxon>
        <taxon>Basidiomycota</taxon>
        <taxon>Agaricomycotina</taxon>
        <taxon>Agaricomycetes</taxon>
        <taxon>Cantharellales</taxon>
        <taxon>Botryobasidiaceae</taxon>
        <taxon>Botryobasidium</taxon>
    </lineage>
</organism>
<evidence type="ECO:0000313" key="3">
    <source>
        <dbReference type="EMBL" id="KDQ09846.1"/>
    </source>
</evidence>
<protein>
    <recommendedName>
        <fullName evidence="2">C2 domain-containing protein</fullName>
    </recommendedName>
</protein>
<dbReference type="EMBL" id="KL198073">
    <property type="protein sequence ID" value="KDQ09846.1"/>
    <property type="molecule type" value="Genomic_DNA"/>
</dbReference>
<dbReference type="PROSITE" id="PS50004">
    <property type="entry name" value="C2"/>
    <property type="match status" value="1"/>
</dbReference>
<dbReference type="SUPFAM" id="SSF49562">
    <property type="entry name" value="C2 domain (Calcium/lipid-binding domain, CaLB)"/>
    <property type="match status" value="1"/>
</dbReference>
<keyword evidence="4" id="KW-1185">Reference proteome</keyword>
<dbReference type="InterPro" id="IPR035892">
    <property type="entry name" value="C2_domain_sf"/>
</dbReference>
<dbReference type="Proteomes" id="UP000027195">
    <property type="component" value="Unassembled WGS sequence"/>
</dbReference>
<dbReference type="AlphaFoldDB" id="A0A067ME60"/>
<evidence type="ECO:0000256" key="1">
    <source>
        <dbReference type="SAM" id="MobiDB-lite"/>
    </source>
</evidence>
<reference evidence="4" key="1">
    <citation type="journal article" date="2014" name="Proc. Natl. Acad. Sci. U.S.A.">
        <title>Extensive sampling of basidiomycete genomes demonstrates inadequacy of the white-rot/brown-rot paradigm for wood decay fungi.</title>
        <authorList>
            <person name="Riley R."/>
            <person name="Salamov A.A."/>
            <person name="Brown D.W."/>
            <person name="Nagy L.G."/>
            <person name="Floudas D."/>
            <person name="Held B.W."/>
            <person name="Levasseur A."/>
            <person name="Lombard V."/>
            <person name="Morin E."/>
            <person name="Otillar R."/>
            <person name="Lindquist E.A."/>
            <person name="Sun H."/>
            <person name="LaButti K.M."/>
            <person name="Schmutz J."/>
            <person name="Jabbour D."/>
            <person name="Luo H."/>
            <person name="Baker S.E."/>
            <person name="Pisabarro A.G."/>
            <person name="Walton J.D."/>
            <person name="Blanchette R.A."/>
            <person name="Henrissat B."/>
            <person name="Martin F."/>
            <person name="Cullen D."/>
            <person name="Hibbett D.S."/>
            <person name="Grigoriev I.V."/>
        </authorList>
    </citation>
    <scope>NUCLEOTIDE SEQUENCE [LARGE SCALE GENOMIC DNA]</scope>
    <source>
        <strain evidence="4">FD-172 SS1</strain>
    </source>
</reference>
<sequence length="467" mass="51324">MESSHRPRVMNRSPSTNDEEASLFVPQNPAQLQAPARGEETVEIIRLSADNLPVNRVVGLEPKTYAVLTMAGQSQQTQISAGSAPHWEGPFIFKFEANDSVLLKVEVRRVPTFRQEKVLGMLELGISDIRSLLGSTNRLNISPFEFTGELTMVKRVALDPQPSVTIEFQRSAARTPSPNLLEEAASAVLEAESSLAQMQELPLPIHAIKAIPTAFPEIEQVAQAVPDVLAPLKKVLNSLDAFVKIVDDVSEIYPYAKVAWTILSVVYKVAKAQQERDDAMSELLETMSTTLAFTRQADDARSMVTTHRDFALALAIKAKECAFFIREYAKTTGFLRRPAKSLFADVSGDINRFKNDFNILRQNLDMGAILSVAAMFEKGLSEPKLDLIETRGPTISADHQGILNQLMAISSWNSHHVCLENTRASVLDDITRWVHDVPEHGPNAPFFLSGGAGTGKSSVANSIAAQY</sequence>
<dbReference type="OrthoDB" id="163438at2759"/>
<feature type="non-terminal residue" evidence="3">
    <location>
        <position position="467"/>
    </location>
</feature>
<accession>A0A067ME60</accession>
<dbReference type="InParanoid" id="A0A067ME60"/>
<evidence type="ECO:0000259" key="2">
    <source>
        <dbReference type="PROSITE" id="PS50004"/>
    </source>
</evidence>
<dbReference type="InterPro" id="IPR000008">
    <property type="entry name" value="C2_dom"/>
</dbReference>